<dbReference type="SUPFAM" id="SSF48371">
    <property type="entry name" value="ARM repeat"/>
    <property type="match status" value="1"/>
</dbReference>
<name>A0A484HIR9_9BACT</name>
<dbReference type="Pfam" id="PF06685">
    <property type="entry name" value="DUF1186"/>
    <property type="match status" value="1"/>
</dbReference>
<evidence type="ECO:0000256" key="1">
    <source>
        <dbReference type="SAM" id="MobiDB-lite"/>
    </source>
</evidence>
<organism evidence="2">
    <name type="scientific">uncultured Desulfobacteraceae bacterium</name>
    <dbReference type="NCBI Taxonomy" id="218296"/>
    <lineage>
        <taxon>Bacteria</taxon>
        <taxon>Pseudomonadati</taxon>
        <taxon>Thermodesulfobacteriota</taxon>
        <taxon>Desulfobacteria</taxon>
        <taxon>Desulfobacterales</taxon>
        <taxon>Desulfobacteraceae</taxon>
        <taxon>environmental samples</taxon>
    </lineage>
</organism>
<feature type="region of interest" description="Disordered" evidence="1">
    <location>
        <begin position="282"/>
        <end position="315"/>
    </location>
</feature>
<dbReference type="EMBL" id="CAACVI010000034">
    <property type="protein sequence ID" value="VEN74647.1"/>
    <property type="molecule type" value="Genomic_DNA"/>
</dbReference>
<gene>
    <name evidence="2" type="ORF">EPICR_40233</name>
</gene>
<feature type="compositionally biased region" description="Basic residues" evidence="1">
    <location>
        <begin position="292"/>
        <end position="315"/>
    </location>
</feature>
<protein>
    <recommendedName>
        <fullName evidence="3">DUF1186 domain-containing protein</fullName>
    </recommendedName>
</protein>
<reference evidence="2" key="1">
    <citation type="submission" date="2019-01" db="EMBL/GenBank/DDBJ databases">
        <authorList>
            <consortium name="Genoscope - CEA"/>
            <person name="William W."/>
        </authorList>
    </citation>
    <scope>NUCLEOTIDE SEQUENCE</scope>
    <source>
        <strain evidence="2">CR-1</strain>
    </source>
</reference>
<evidence type="ECO:0008006" key="3">
    <source>
        <dbReference type="Google" id="ProtNLM"/>
    </source>
</evidence>
<sequence>MENNDNPTRRNEAAEELTIPEILESFRIYDGAYKRDEINAAIKLKDEIIPRLIEILENVLAEPGKYVEDENLYDHIYAVMLLGHLKASKAHKTIVDMFSRPDDWPGEIFGDVATSDLPVILLNTCGGSVERIKSMILNKEADDYCRASACQALAYAAIEGYEPRESVIDFFGTLFSGEEADEISDFWGLLANIVCDLYPEEVMDVIERAYADGLIMPGLIPYSAFEKALKLGKEKCLERLKNDLERHGMDDIHASMSWWACFNEDSREFPSLADADYDYFPGYSGQSSSQSLKKKKKAKKKKQKQAKASKKKNRR</sequence>
<dbReference type="InterPro" id="IPR016024">
    <property type="entry name" value="ARM-type_fold"/>
</dbReference>
<accession>A0A484HIR9</accession>
<dbReference type="AlphaFoldDB" id="A0A484HIR9"/>
<evidence type="ECO:0000313" key="2">
    <source>
        <dbReference type="EMBL" id="VEN74647.1"/>
    </source>
</evidence>
<proteinExistence type="predicted"/>
<dbReference type="InterPro" id="IPR010602">
    <property type="entry name" value="DUF1186"/>
</dbReference>